<dbReference type="InterPro" id="IPR001279">
    <property type="entry name" value="Metallo-B-lactamas"/>
</dbReference>
<accession>A0A919JNZ7</accession>
<proteinExistence type="predicted"/>
<dbReference type="InterPro" id="IPR050855">
    <property type="entry name" value="NDM-1-like"/>
</dbReference>
<keyword evidence="3" id="KW-1185">Reference proteome</keyword>
<dbReference type="PANTHER" id="PTHR42951:SF4">
    <property type="entry name" value="ACYL-COENZYME A THIOESTERASE MBLAC2"/>
    <property type="match status" value="1"/>
</dbReference>
<dbReference type="EMBL" id="BOMQ01000079">
    <property type="protein sequence ID" value="GIE53123.1"/>
    <property type="molecule type" value="Genomic_DNA"/>
</dbReference>
<dbReference type="InterPro" id="IPR036866">
    <property type="entry name" value="RibonucZ/Hydroxyglut_hydro"/>
</dbReference>
<name>A0A919JNZ7_9ACTN</name>
<feature type="domain" description="Metallo-beta-lactamase" evidence="1">
    <location>
        <begin position="32"/>
        <end position="231"/>
    </location>
</feature>
<evidence type="ECO:0000259" key="1">
    <source>
        <dbReference type="SMART" id="SM00849"/>
    </source>
</evidence>
<dbReference type="Pfam" id="PF00753">
    <property type="entry name" value="Lactamase_B"/>
    <property type="match status" value="1"/>
</dbReference>
<dbReference type="SMART" id="SM00849">
    <property type="entry name" value="Lactamase_B"/>
    <property type="match status" value="1"/>
</dbReference>
<dbReference type="Gene3D" id="3.60.15.10">
    <property type="entry name" value="Ribonuclease Z/Hydroxyacylglutathione hydrolase-like"/>
    <property type="match status" value="1"/>
</dbReference>
<dbReference type="AlphaFoldDB" id="A0A919JNZ7"/>
<reference evidence="2" key="1">
    <citation type="submission" date="2021-01" db="EMBL/GenBank/DDBJ databases">
        <title>Whole genome shotgun sequence of Actinoplanes nipponensis NBRC 14063.</title>
        <authorList>
            <person name="Komaki H."/>
            <person name="Tamura T."/>
        </authorList>
    </citation>
    <scope>NUCLEOTIDE SEQUENCE</scope>
    <source>
        <strain evidence="2">NBRC 14063</strain>
    </source>
</reference>
<gene>
    <name evidence="2" type="ORF">Ani05nite_66570</name>
</gene>
<organism evidence="2 3">
    <name type="scientific">Actinoplanes nipponensis</name>
    <dbReference type="NCBI Taxonomy" id="135950"/>
    <lineage>
        <taxon>Bacteria</taxon>
        <taxon>Bacillati</taxon>
        <taxon>Actinomycetota</taxon>
        <taxon>Actinomycetes</taxon>
        <taxon>Micromonosporales</taxon>
        <taxon>Micromonosporaceae</taxon>
        <taxon>Actinoplanes</taxon>
    </lineage>
</organism>
<dbReference type="PANTHER" id="PTHR42951">
    <property type="entry name" value="METALLO-BETA-LACTAMASE DOMAIN-CONTAINING"/>
    <property type="match status" value="1"/>
</dbReference>
<evidence type="ECO:0000313" key="3">
    <source>
        <dbReference type="Proteomes" id="UP000647172"/>
    </source>
</evidence>
<comment type="caution">
    <text evidence="2">The sequence shown here is derived from an EMBL/GenBank/DDBJ whole genome shotgun (WGS) entry which is preliminary data.</text>
</comment>
<dbReference type="SUPFAM" id="SSF56281">
    <property type="entry name" value="Metallo-hydrolase/oxidoreductase"/>
    <property type="match status" value="1"/>
</dbReference>
<sequence>MAVMGGSSYTRGFHALGRGAFAYLSPPGTWGWSNCGLVIAERRALLVDTQFTVSLTRELLDAIEARFPGVEIATVVTTHANGDHCWGNQLLVDAEVIGSAACEHDMAEEVQPEQLAALSGPNAPDTPLGDYMRRHFGVFDFTDVRVTPPTRTFTGQLKVPLGDRVVELTEVGPAHTDGDVIVHVPDAGVLYAGDILFMGGHPIMWTGPIDNWIAACDRIRDTGANRIVPGHGPVTDPAGVETFRAYLEWVARRAEQAYAAGLPYWEAGAPSTIPQSYGGWGNPERLVITMAAAYRALGESTHGLMEVLAHAAAAEPHKAGR</sequence>
<protein>
    <recommendedName>
        <fullName evidence="1">Metallo-beta-lactamase domain-containing protein</fullName>
    </recommendedName>
</protein>
<dbReference type="Proteomes" id="UP000647172">
    <property type="component" value="Unassembled WGS sequence"/>
</dbReference>
<dbReference type="CDD" id="cd16282">
    <property type="entry name" value="metallo-hydrolase-like_MBL-fold"/>
    <property type="match status" value="1"/>
</dbReference>
<evidence type="ECO:0000313" key="2">
    <source>
        <dbReference type="EMBL" id="GIE53123.1"/>
    </source>
</evidence>